<feature type="transmembrane region" description="Helical" evidence="1">
    <location>
        <begin position="41"/>
        <end position="59"/>
    </location>
</feature>
<dbReference type="InterPro" id="IPR019099">
    <property type="entry name" value="Uncharacterised_PGPGW_TM"/>
</dbReference>
<evidence type="ECO:0000313" key="2">
    <source>
        <dbReference type="EMBL" id="TXC68357.1"/>
    </source>
</evidence>
<protein>
    <recommendedName>
        <fullName evidence="4">Transmembrane protein (PGPGW)</fullName>
    </recommendedName>
</protein>
<organism evidence="2 3">
    <name type="scientific">Flavisphingopyxis soli</name>
    <dbReference type="NCBI Taxonomy" id="2601267"/>
    <lineage>
        <taxon>Bacteria</taxon>
        <taxon>Pseudomonadati</taxon>
        <taxon>Pseudomonadota</taxon>
        <taxon>Alphaproteobacteria</taxon>
        <taxon>Sphingomonadales</taxon>
        <taxon>Sphingopyxidaceae</taxon>
        <taxon>Flavisphingopyxis</taxon>
    </lineage>
</organism>
<keyword evidence="1" id="KW-0472">Membrane</keyword>
<dbReference type="OrthoDB" id="7594663at2"/>
<reference evidence="2 3" key="1">
    <citation type="submission" date="2019-08" db="EMBL/GenBank/DDBJ databases">
        <title>Sphingorhabdus soil sp. nov., isolated from arctic soil.</title>
        <authorList>
            <person name="Liu Y."/>
        </authorList>
    </citation>
    <scope>NUCLEOTIDE SEQUENCE [LARGE SCALE GENOMIC DNA]</scope>
    <source>
        <strain evidence="2 3">D-2Q-5-6</strain>
    </source>
</reference>
<evidence type="ECO:0000256" key="1">
    <source>
        <dbReference type="SAM" id="Phobius"/>
    </source>
</evidence>
<gene>
    <name evidence="2" type="ORF">FSZ31_11850</name>
</gene>
<proteinExistence type="predicted"/>
<accession>A0A5C6U672</accession>
<sequence length="118" mass="13645">MMDEPPKTLLWKHPVTRGILVATGVLLMIGGVVIGPLPGPGFLVLFPIGLALVLKNATWSKRIYLRLRRRYPDYGRWTDWALRRPRHRAMPPPPPWREGLVSLWRGIRKPPENRPRDD</sequence>
<name>A0A5C6U672_9SPHN</name>
<dbReference type="EMBL" id="VOPY01000003">
    <property type="protein sequence ID" value="TXC68357.1"/>
    <property type="molecule type" value="Genomic_DNA"/>
</dbReference>
<dbReference type="RefSeq" id="WP_147123593.1">
    <property type="nucleotide sequence ID" value="NZ_VOPY01000003.1"/>
</dbReference>
<keyword evidence="3" id="KW-1185">Reference proteome</keyword>
<comment type="caution">
    <text evidence="2">The sequence shown here is derived from an EMBL/GenBank/DDBJ whole genome shotgun (WGS) entry which is preliminary data.</text>
</comment>
<evidence type="ECO:0000313" key="3">
    <source>
        <dbReference type="Proteomes" id="UP000321129"/>
    </source>
</evidence>
<keyword evidence="1" id="KW-1133">Transmembrane helix</keyword>
<keyword evidence="1" id="KW-0812">Transmembrane</keyword>
<dbReference type="AlphaFoldDB" id="A0A5C6U672"/>
<dbReference type="Pfam" id="PF09656">
    <property type="entry name" value="PGPGW"/>
    <property type="match status" value="1"/>
</dbReference>
<dbReference type="Proteomes" id="UP000321129">
    <property type="component" value="Unassembled WGS sequence"/>
</dbReference>
<evidence type="ECO:0008006" key="4">
    <source>
        <dbReference type="Google" id="ProtNLM"/>
    </source>
</evidence>